<feature type="domain" description="MATH" evidence="2">
    <location>
        <begin position="12"/>
        <end position="141"/>
    </location>
</feature>
<dbReference type="Gene3D" id="2.60.210.10">
    <property type="entry name" value="Apoptosis, Tumor Necrosis Factor Receptor Associated Protein 2, Chain A"/>
    <property type="match status" value="1"/>
</dbReference>
<proteinExistence type="predicted"/>
<feature type="domain" description="BTB" evidence="1">
    <location>
        <begin position="339"/>
        <end position="406"/>
    </location>
</feature>
<protein>
    <submittedName>
        <fullName evidence="3">Speckle-type POZ protein B</fullName>
    </submittedName>
</protein>
<gene>
    <name evidence="3" type="primary">spop-b</name>
    <name evidence="3" type="ORF">NPIL_127061</name>
</gene>
<evidence type="ECO:0000259" key="1">
    <source>
        <dbReference type="PROSITE" id="PS50097"/>
    </source>
</evidence>
<dbReference type="CDD" id="cd18186">
    <property type="entry name" value="BTB_POZ_ZBTB_KLHL-like"/>
    <property type="match status" value="1"/>
</dbReference>
<evidence type="ECO:0000259" key="2">
    <source>
        <dbReference type="PROSITE" id="PS50144"/>
    </source>
</evidence>
<dbReference type="PROSITE" id="PS50144">
    <property type="entry name" value="MATH"/>
    <property type="match status" value="1"/>
</dbReference>
<dbReference type="InterPro" id="IPR000210">
    <property type="entry name" value="BTB/POZ_dom"/>
</dbReference>
<dbReference type="GO" id="GO:0030163">
    <property type="term" value="P:protein catabolic process"/>
    <property type="evidence" value="ECO:0007669"/>
    <property type="project" value="UniProtKB-ARBA"/>
</dbReference>
<dbReference type="Pfam" id="PF00651">
    <property type="entry name" value="BTB"/>
    <property type="match status" value="1"/>
</dbReference>
<sequence length="499" mass="58762">MDSEAVAEKDGCVTFYWNIDNYSYCWHKRREGIYSPDFVVNSMENTQWTLLLYPKGSTEGNYIDYFLGRTSEDGPKCITVKCELAFLAEDGSVLLTKERERDTYTNGTYWGFEKFAKREELLSTKRNYFLPQDVLRARCRLWRTDGKPLRPITFHARTTLNVEKRNFYWDIGNFSTNDFGRKITFPIGPDWDETLISLIFLVNSWLKKILSSGEKESLIFQLFILDTTGIELYCDQKEFLFNDFRSCSYYSLLFIKTFFMENHYLYLTNNFLYMRCEYGFPLRTDFKKIDRIDIGISYPRVLNVILINKQGESFKKDELETAVSLKKDLASFYSKGILFDTRLNTTTETFHAHKVILCSRSPVFQAMFTSNMKEKTQESVDVPDLEDNIMRRMLLYMYTDSLKDLQWESAMNLYSAADKYEILSLKDKCSFFLKSNLCPTKVCEILTLADRHMDSDLKEAVQHYTLTHDDDVFHSDEWTEFTRTNTALAAETMLLKWKK</sequence>
<dbReference type="OrthoDB" id="6420118at2759"/>
<dbReference type="EMBL" id="BMAW01049608">
    <property type="protein sequence ID" value="GFS71359.1"/>
    <property type="molecule type" value="Genomic_DNA"/>
</dbReference>
<dbReference type="InterPro" id="IPR008974">
    <property type="entry name" value="TRAF-like"/>
</dbReference>
<dbReference type="SMART" id="SM00225">
    <property type="entry name" value="BTB"/>
    <property type="match status" value="1"/>
</dbReference>
<dbReference type="SUPFAM" id="SSF49599">
    <property type="entry name" value="TRAF domain-like"/>
    <property type="match status" value="1"/>
</dbReference>
<accession>A0A8X6MPP3</accession>
<organism evidence="3 4">
    <name type="scientific">Nephila pilipes</name>
    <name type="common">Giant wood spider</name>
    <name type="synonym">Nephila maculata</name>
    <dbReference type="NCBI Taxonomy" id="299642"/>
    <lineage>
        <taxon>Eukaryota</taxon>
        <taxon>Metazoa</taxon>
        <taxon>Ecdysozoa</taxon>
        <taxon>Arthropoda</taxon>
        <taxon>Chelicerata</taxon>
        <taxon>Arachnida</taxon>
        <taxon>Araneae</taxon>
        <taxon>Araneomorphae</taxon>
        <taxon>Entelegynae</taxon>
        <taxon>Araneoidea</taxon>
        <taxon>Nephilidae</taxon>
        <taxon>Nephila</taxon>
    </lineage>
</organism>
<evidence type="ECO:0000313" key="4">
    <source>
        <dbReference type="Proteomes" id="UP000887013"/>
    </source>
</evidence>
<dbReference type="Proteomes" id="UP000887013">
    <property type="component" value="Unassembled WGS sequence"/>
</dbReference>
<reference evidence="3" key="1">
    <citation type="submission" date="2020-08" db="EMBL/GenBank/DDBJ databases">
        <title>Multicomponent nature underlies the extraordinary mechanical properties of spider dragline silk.</title>
        <authorList>
            <person name="Kono N."/>
            <person name="Nakamura H."/>
            <person name="Mori M."/>
            <person name="Yoshida Y."/>
            <person name="Ohtoshi R."/>
            <person name="Malay A.D."/>
            <person name="Moran D.A.P."/>
            <person name="Tomita M."/>
            <person name="Numata K."/>
            <person name="Arakawa K."/>
        </authorList>
    </citation>
    <scope>NUCLEOTIDE SEQUENCE</scope>
</reference>
<comment type="caution">
    <text evidence="3">The sequence shown here is derived from an EMBL/GenBank/DDBJ whole genome shotgun (WGS) entry which is preliminary data.</text>
</comment>
<dbReference type="PANTHER" id="PTHR24413">
    <property type="entry name" value="SPECKLE-TYPE POZ PROTEIN"/>
    <property type="match status" value="1"/>
</dbReference>
<dbReference type="CDD" id="cd00121">
    <property type="entry name" value="MATH"/>
    <property type="match status" value="1"/>
</dbReference>
<dbReference type="InterPro" id="IPR011333">
    <property type="entry name" value="SKP1/BTB/POZ_sf"/>
</dbReference>
<dbReference type="Pfam" id="PF22486">
    <property type="entry name" value="MATH_2"/>
    <property type="match status" value="1"/>
</dbReference>
<dbReference type="PROSITE" id="PS50097">
    <property type="entry name" value="BTB"/>
    <property type="match status" value="1"/>
</dbReference>
<dbReference type="Gene3D" id="3.30.710.10">
    <property type="entry name" value="Potassium Channel Kv1.1, Chain A"/>
    <property type="match status" value="1"/>
</dbReference>
<name>A0A8X6MPP3_NEPPI</name>
<dbReference type="InterPro" id="IPR002083">
    <property type="entry name" value="MATH/TRAF_dom"/>
</dbReference>
<evidence type="ECO:0000313" key="3">
    <source>
        <dbReference type="EMBL" id="GFS71359.1"/>
    </source>
</evidence>
<keyword evidence="4" id="KW-1185">Reference proteome</keyword>
<dbReference type="AlphaFoldDB" id="A0A8X6MPP3"/>
<dbReference type="Gene3D" id="1.25.40.420">
    <property type="match status" value="1"/>
</dbReference>
<dbReference type="SUPFAM" id="SSF54695">
    <property type="entry name" value="POZ domain"/>
    <property type="match status" value="1"/>
</dbReference>